<feature type="compositionally biased region" description="Low complexity" evidence="1">
    <location>
        <begin position="109"/>
        <end position="118"/>
    </location>
</feature>
<dbReference type="PANTHER" id="PTHR23308">
    <property type="entry name" value="NUCLEAR INHIBITOR OF PROTEIN PHOSPHATASE-1"/>
    <property type="match status" value="1"/>
</dbReference>
<accession>A0AA86S506</accession>
<dbReference type="SMART" id="SM00240">
    <property type="entry name" value="FHA"/>
    <property type="match status" value="1"/>
</dbReference>
<evidence type="ECO:0000259" key="2">
    <source>
        <dbReference type="PROSITE" id="PS50006"/>
    </source>
</evidence>
<dbReference type="Pfam" id="PF00498">
    <property type="entry name" value="FHA"/>
    <property type="match status" value="1"/>
</dbReference>
<reference evidence="3" key="1">
    <citation type="submission" date="2023-10" db="EMBL/GenBank/DDBJ databases">
        <authorList>
            <person name="Domelevo Entfellner J.-B."/>
        </authorList>
    </citation>
    <scope>NUCLEOTIDE SEQUENCE</scope>
</reference>
<dbReference type="EMBL" id="OY731400">
    <property type="protein sequence ID" value="CAJ1941978.1"/>
    <property type="molecule type" value="Genomic_DNA"/>
</dbReference>
<dbReference type="Gene3D" id="2.60.200.20">
    <property type="match status" value="1"/>
</dbReference>
<feature type="domain" description="FHA" evidence="2">
    <location>
        <begin position="30"/>
        <end position="80"/>
    </location>
</feature>
<dbReference type="PROSITE" id="PS50006">
    <property type="entry name" value="FHA_DOMAIN"/>
    <property type="match status" value="1"/>
</dbReference>
<organism evidence="3 4">
    <name type="scientific">Sphenostylis stenocarpa</name>
    <dbReference type="NCBI Taxonomy" id="92480"/>
    <lineage>
        <taxon>Eukaryota</taxon>
        <taxon>Viridiplantae</taxon>
        <taxon>Streptophyta</taxon>
        <taxon>Embryophyta</taxon>
        <taxon>Tracheophyta</taxon>
        <taxon>Spermatophyta</taxon>
        <taxon>Magnoliopsida</taxon>
        <taxon>eudicotyledons</taxon>
        <taxon>Gunneridae</taxon>
        <taxon>Pentapetalae</taxon>
        <taxon>rosids</taxon>
        <taxon>fabids</taxon>
        <taxon>Fabales</taxon>
        <taxon>Fabaceae</taxon>
        <taxon>Papilionoideae</taxon>
        <taxon>50 kb inversion clade</taxon>
        <taxon>NPAAA clade</taxon>
        <taxon>indigoferoid/millettioid clade</taxon>
        <taxon>Phaseoleae</taxon>
        <taxon>Sphenostylis</taxon>
    </lineage>
</organism>
<keyword evidence="4" id="KW-1185">Reference proteome</keyword>
<evidence type="ECO:0000313" key="3">
    <source>
        <dbReference type="EMBL" id="CAJ1941978.1"/>
    </source>
</evidence>
<proteinExistence type="predicted"/>
<dbReference type="Proteomes" id="UP001189624">
    <property type="component" value="Chromosome 3"/>
</dbReference>
<dbReference type="InterPro" id="IPR000253">
    <property type="entry name" value="FHA_dom"/>
</dbReference>
<evidence type="ECO:0000313" key="4">
    <source>
        <dbReference type="Proteomes" id="UP001189624"/>
    </source>
</evidence>
<dbReference type="Gramene" id="rna-AYBTSS11_LOCUS10601">
    <property type="protein sequence ID" value="CAJ1941978.1"/>
    <property type="gene ID" value="gene-AYBTSS11_LOCUS10601"/>
</dbReference>
<dbReference type="AlphaFoldDB" id="A0AA86S506"/>
<evidence type="ECO:0000256" key="1">
    <source>
        <dbReference type="SAM" id="MobiDB-lite"/>
    </source>
</evidence>
<dbReference type="Pfam" id="PF05057">
    <property type="entry name" value="DUF676"/>
    <property type="match status" value="1"/>
</dbReference>
<gene>
    <name evidence="3" type="ORF">AYBTSS11_LOCUS10601</name>
</gene>
<name>A0AA86S506_9FABA</name>
<feature type="region of interest" description="Disordered" evidence="1">
    <location>
        <begin position="109"/>
        <end position="149"/>
    </location>
</feature>
<dbReference type="InterPro" id="IPR050923">
    <property type="entry name" value="Cell_Proc_Reg/RNA_Proc"/>
</dbReference>
<dbReference type="InterPro" id="IPR007751">
    <property type="entry name" value="DUF676_lipase-like"/>
</dbReference>
<sequence>MEEEAPILRLEILQGPRQGETLDFNPGCAVRIGRVVKGNTLPIKDPGISSRHLSILNESAKWIIRDLDSSNGTALDASQIPPNTPFPLHHDSTIKIGEFTSIHVIFLPPQQQQHALPPRRNPSRRGRTVPAPVPVAPSEQARPRGRPRGRRVVGMDKVQVQSVDENELKSNRERSVVKESIFENLIRAEKVEEACDGKEKGNLNEDDENWLDLNKMTLGEWFDFLEFYLPKQIVDETEEMIVSMTQKAERLREYITVMQQHNVKGDWTYAEAELKRRLGKNYLIYVSSSNTYTKTFTGIDGAGKRLAEEVSDLVNSMTEYSLGTSFSRGGLIAGLEPINFITLATPHLGVRGKKQQEAMVTEQGIGFACIKDVQMNLLQSVERQYLAKLKSRNDVTKTRIENLSQMSSSSVPVLCLEISKIEDFRLEIEQEVILSLFEFFTNVCSGLQYGITPSPVHYDGASLENSSSFVQTSEKFRLSADQCPPRIAPMFNGKPKRVATLPSIVPIGTPWQEIYLLARTQKKISSMIFWSGAKVVG</sequence>
<dbReference type="SUPFAM" id="SSF49879">
    <property type="entry name" value="SMAD/FHA domain"/>
    <property type="match status" value="1"/>
</dbReference>
<protein>
    <recommendedName>
        <fullName evidence="2">FHA domain-containing protein</fullName>
    </recommendedName>
</protein>
<dbReference type="InterPro" id="IPR008984">
    <property type="entry name" value="SMAD_FHA_dom_sf"/>
</dbReference>